<dbReference type="AlphaFoldDB" id="A0A939LX15"/>
<dbReference type="Proteomes" id="UP000664209">
    <property type="component" value="Unassembled WGS sequence"/>
</dbReference>
<dbReference type="GO" id="GO:0006355">
    <property type="term" value="P:regulation of DNA-templated transcription"/>
    <property type="evidence" value="ECO:0007669"/>
    <property type="project" value="InterPro"/>
</dbReference>
<sequence>MDYEDLFDRAPCGYLLLDDAGIIVRANSTFLDWTGWTAQALVGTPLARVLPVGDRVLHATLWSAQLHLHGVVERFRCHVLGPDRSRLAVVLTATRHEGKGRSAAPGAAQDGGAHVRVAVVRAGDRDQAEQRLIEAVRQAESSEARRAGAEADREHQAHHDALTGLLNRAGLLAQVSRSRSSPRVCRSPPVPARSWLAPRPTSSRSRSPPSTAPTARPCPTPCSRPSPCPTGWPGSRSSRRRASGWPSPRTRSAPPRSCCAARGPPCTGPRPAAGTAGSCTTRPTGTAPSSGCTCWGSCVAASTRAGWCCTTSPAWTCSPGGPWGSRRWCGGSTRRVGWCRRGSSSDWPSSPGSSGRWGCGCCAPRSSRLPPGPGRYPPRSRSRSTSRPGS</sequence>
<accession>A0A939LX15</accession>
<name>A0A939LX15_9CELL</name>
<dbReference type="SUPFAM" id="SSF55785">
    <property type="entry name" value="PYP-like sensor domain (PAS domain)"/>
    <property type="match status" value="1"/>
</dbReference>
<reference evidence="3" key="1">
    <citation type="submission" date="2021-03" db="EMBL/GenBank/DDBJ databases">
        <title>Actinotalea soli sp. nov., isolated from soil.</title>
        <authorList>
            <person name="Ping W."/>
            <person name="Zhang J."/>
        </authorList>
    </citation>
    <scope>NUCLEOTIDE SEQUENCE</scope>
    <source>
        <strain evidence="3">BY-33</strain>
    </source>
</reference>
<dbReference type="InterPro" id="IPR013767">
    <property type="entry name" value="PAS_fold"/>
</dbReference>
<dbReference type="SMART" id="SM00091">
    <property type="entry name" value="PAS"/>
    <property type="match status" value="1"/>
</dbReference>
<keyword evidence="4" id="KW-1185">Reference proteome</keyword>
<dbReference type="Pfam" id="PF00989">
    <property type="entry name" value="PAS"/>
    <property type="match status" value="1"/>
</dbReference>
<dbReference type="NCBIfam" id="TIGR00229">
    <property type="entry name" value="sensory_box"/>
    <property type="match status" value="1"/>
</dbReference>
<dbReference type="CDD" id="cd00130">
    <property type="entry name" value="PAS"/>
    <property type="match status" value="1"/>
</dbReference>
<dbReference type="InterPro" id="IPR035965">
    <property type="entry name" value="PAS-like_dom_sf"/>
</dbReference>
<organism evidence="3 4">
    <name type="scientific">Actinotalea soli</name>
    <dbReference type="NCBI Taxonomy" id="2819234"/>
    <lineage>
        <taxon>Bacteria</taxon>
        <taxon>Bacillati</taxon>
        <taxon>Actinomycetota</taxon>
        <taxon>Actinomycetes</taxon>
        <taxon>Micrococcales</taxon>
        <taxon>Cellulomonadaceae</taxon>
        <taxon>Actinotalea</taxon>
    </lineage>
</organism>
<dbReference type="EMBL" id="JAGEMK010000008">
    <property type="protein sequence ID" value="MBO1752822.1"/>
    <property type="molecule type" value="Genomic_DNA"/>
</dbReference>
<evidence type="ECO:0000259" key="2">
    <source>
        <dbReference type="PROSITE" id="PS50112"/>
    </source>
</evidence>
<gene>
    <name evidence="3" type="ORF">J4G33_13495</name>
</gene>
<feature type="compositionally biased region" description="Basic and acidic residues" evidence="1">
    <location>
        <begin position="140"/>
        <end position="156"/>
    </location>
</feature>
<feature type="compositionally biased region" description="Pro residues" evidence="1">
    <location>
        <begin position="216"/>
        <end position="230"/>
    </location>
</feature>
<comment type="caution">
    <text evidence="3">The sequence shown here is derived from an EMBL/GenBank/DDBJ whole genome shotgun (WGS) entry which is preliminary data.</text>
</comment>
<feature type="compositionally biased region" description="Low complexity" evidence="1">
    <location>
        <begin position="176"/>
        <end position="215"/>
    </location>
</feature>
<protein>
    <submittedName>
        <fullName evidence="3">GGDEF domain-containing protein</fullName>
    </submittedName>
</protein>
<feature type="region of interest" description="Disordered" evidence="1">
    <location>
        <begin position="365"/>
        <end position="390"/>
    </location>
</feature>
<feature type="region of interest" description="Disordered" evidence="1">
    <location>
        <begin position="176"/>
        <end position="258"/>
    </location>
</feature>
<feature type="domain" description="PAS" evidence="2">
    <location>
        <begin position="1"/>
        <end position="43"/>
    </location>
</feature>
<feature type="region of interest" description="Disordered" evidence="1">
    <location>
        <begin position="137"/>
        <end position="156"/>
    </location>
</feature>
<dbReference type="InterPro" id="IPR000014">
    <property type="entry name" value="PAS"/>
</dbReference>
<evidence type="ECO:0000313" key="4">
    <source>
        <dbReference type="Proteomes" id="UP000664209"/>
    </source>
</evidence>
<evidence type="ECO:0000256" key="1">
    <source>
        <dbReference type="SAM" id="MobiDB-lite"/>
    </source>
</evidence>
<dbReference type="Gene3D" id="3.30.450.20">
    <property type="entry name" value="PAS domain"/>
    <property type="match status" value="1"/>
</dbReference>
<dbReference type="PROSITE" id="PS50112">
    <property type="entry name" value="PAS"/>
    <property type="match status" value="1"/>
</dbReference>
<feature type="compositionally biased region" description="Low complexity" evidence="1">
    <location>
        <begin position="243"/>
        <end position="257"/>
    </location>
</feature>
<proteinExistence type="predicted"/>
<evidence type="ECO:0000313" key="3">
    <source>
        <dbReference type="EMBL" id="MBO1752822.1"/>
    </source>
</evidence>